<name>A0A9P7ED43_9AGAM</name>
<dbReference type="PROSITE" id="PS51767">
    <property type="entry name" value="PEPTIDASE_A1"/>
    <property type="match status" value="1"/>
</dbReference>
<comment type="caution">
    <text evidence="2">The sequence shown here is derived from an EMBL/GenBank/DDBJ whole genome shotgun (WGS) entry which is preliminary data.</text>
</comment>
<keyword evidence="3" id="KW-1185">Reference proteome</keyword>
<dbReference type="EMBL" id="JABBWG010000012">
    <property type="protein sequence ID" value="KAG1817948.1"/>
    <property type="molecule type" value="Genomic_DNA"/>
</dbReference>
<evidence type="ECO:0000313" key="3">
    <source>
        <dbReference type="Proteomes" id="UP000807769"/>
    </source>
</evidence>
<gene>
    <name evidence="2" type="ORF">BJ212DRAFT_115988</name>
</gene>
<dbReference type="Pfam" id="PF00026">
    <property type="entry name" value="Asp"/>
    <property type="match status" value="1"/>
</dbReference>
<dbReference type="Proteomes" id="UP000807769">
    <property type="component" value="Unassembled WGS sequence"/>
</dbReference>
<protein>
    <recommendedName>
        <fullName evidence="1">Peptidase A1 domain-containing protein</fullName>
    </recommendedName>
</protein>
<organism evidence="2 3">
    <name type="scientific">Suillus subaureus</name>
    <dbReference type="NCBI Taxonomy" id="48587"/>
    <lineage>
        <taxon>Eukaryota</taxon>
        <taxon>Fungi</taxon>
        <taxon>Dikarya</taxon>
        <taxon>Basidiomycota</taxon>
        <taxon>Agaricomycotina</taxon>
        <taxon>Agaricomycetes</taxon>
        <taxon>Agaricomycetidae</taxon>
        <taxon>Boletales</taxon>
        <taxon>Suillineae</taxon>
        <taxon>Suillaceae</taxon>
        <taxon>Suillus</taxon>
    </lineage>
</organism>
<dbReference type="OrthoDB" id="2686782at2759"/>
<evidence type="ECO:0000259" key="1">
    <source>
        <dbReference type="PROSITE" id="PS51767"/>
    </source>
</evidence>
<dbReference type="RefSeq" id="XP_041194008.1">
    <property type="nucleotide sequence ID" value="XM_041329026.1"/>
</dbReference>
<dbReference type="AlphaFoldDB" id="A0A9P7ED43"/>
<feature type="domain" description="Peptidase A1" evidence="1">
    <location>
        <begin position="1"/>
        <end position="141"/>
    </location>
</feature>
<accession>A0A9P7ED43</accession>
<dbReference type="Gene3D" id="2.40.70.10">
    <property type="entry name" value="Acid Proteases"/>
    <property type="match status" value="1"/>
</dbReference>
<evidence type="ECO:0000313" key="2">
    <source>
        <dbReference type="EMBL" id="KAG1817948.1"/>
    </source>
</evidence>
<dbReference type="InterPro" id="IPR021109">
    <property type="entry name" value="Peptidase_aspartic_dom_sf"/>
</dbReference>
<dbReference type="SUPFAM" id="SSF50630">
    <property type="entry name" value="Acid proteases"/>
    <property type="match status" value="1"/>
</dbReference>
<proteinExistence type="predicted"/>
<dbReference type="InterPro" id="IPR033121">
    <property type="entry name" value="PEPTIDASE_A1"/>
</dbReference>
<reference evidence="2" key="1">
    <citation type="journal article" date="2020" name="New Phytol.">
        <title>Comparative genomics reveals dynamic genome evolution in host specialist ectomycorrhizal fungi.</title>
        <authorList>
            <person name="Lofgren L.A."/>
            <person name="Nguyen N.H."/>
            <person name="Vilgalys R."/>
            <person name="Ruytinx J."/>
            <person name="Liao H.L."/>
            <person name="Branco S."/>
            <person name="Kuo A."/>
            <person name="LaButti K."/>
            <person name="Lipzen A."/>
            <person name="Andreopoulos W."/>
            <person name="Pangilinan J."/>
            <person name="Riley R."/>
            <person name="Hundley H."/>
            <person name="Na H."/>
            <person name="Barry K."/>
            <person name="Grigoriev I.V."/>
            <person name="Stajich J.E."/>
            <person name="Kennedy P.G."/>
        </authorList>
    </citation>
    <scope>NUCLEOTIDE SEQUENCE</scope>
    <source>
        <strain evidence="2">MN1</strain>
    </source>
</reference>
<dbReference type="GeneID" id="64623043"/>
<sequence length="169" mass="18789">MKCASRYLGVDQHTNYGTTSILTRTAGVVGTGTTFILIATDAFNKYQSETGATLDPATSLLKISSEQYNKLSSMYFNIIPNAQMWPRSSSSNLSGTHDGRYLIVSDIRSNSGSGFDFVKGYYFLGRFYSVFDTMNSRVGFAKTVHQSHVRFTADSRKMRVLPVLIFDVT</sequence>